<reference evidence="2" key="1">
    <citation type="submission" date="2021-08" db="EMBL/GenBank/DDBJ databases">
        <title>Draft genome sequence of the GABA producer Bifidobacterium adolescentis 4-2, isolated from healthy human feces.</title>
        <authorList>
            <person name="Altaib H."/>
            <person name="Niwa R."/>
            <person name="Abe M."/>
            <person name="Suzuki T."/>
        </authorList>
    </citation>
    <scope>NUCLEOTIDE SEQUENCE</scope>
    <source>
        <strain evidence="2">4-2</strain>
    </source>
</reference>
<organism evidence="2 3">
    <name type="scientific">Bifidobacterium adolescentis</name>
    <dbReference type="NCBI Taxonomy" id="1680"/>
    <lineage>
        <taxon>Bacteria</taxon>
        <taxon>Bacillati</taxon>
        <taxon>Actinomycetota</taxon>
        <taxon>Actinomycetes</taxon>
        <taxon>Bifidobacteriales</taxon>
        <taxon>Bifidobacteriaceae</taxon>
        <taxon>Bifidobacterium</taxon>
    </lineage>
</organism>
<proteinExistence type="predicted"/>
<gene>
    <name evidence="2" type="ORF">BIFAD42_16090</name>
</gene>
<evidence type="ECO:0000256" key="1">
    <source>
        <dbReference type="SAM" id="MobiDB-lite"/>
    </source>
</evidence>
<protein>
    <submittedName>
        <fullName evidence="2">Uncharacterized protein</fullName>
    </submittedName>
</protein>
<evidence type="ECO:0000313" key="3">
    <source>
        <dbReference type="Proteomes" id="UP000886943"/>
    </source>
</evidence>
<dbReference type="AlphaFoldDB" id="A0AAN5AG82"/>
<name>A0AAN5AG82_BIFAD</name>
<dbReference type="EMBL" id="BPPZ01000009">
    <property type="protein sequence ID" value="GJD14625.1"/>
    <property type="molecule type" value="Genomic_DNA"/>
</dbReference>
<feature type="region of interest" description="Disordered" evidence="1">
    <location>
        <begin position="1"/>
        <end position="25"/>
    </location>
</feature>
<sequence>MPHRAVPADGRWNRPAAHADGHDPTDGGMMVWINKDTGVVLSKDGHTLFVDLVAEDEERERLAERSGLADPHGDIPDKEYLEAAVIIHDNGHAHGECYATDRHTGMVRFGRFELTDMELNQLGRELPFLADREDPRKGQERLGRFFGGSPYVRHSERYVGGGRHEANPDIRAGIADYLDAALAEYRESGYSAYEGGMSMTGYQTRDLSDIKAFISYIASSPDCPATTTLRSWAEYEDLSDHAGFLTDLLDEARGRLDGFGLSGPECGAGMDADAMGVQGPAR</sequence>
<accession>A0AAN5AG82</accession>
<dbReference type="Proteomes" id="UP000886943">
    <property type="component" value="Unassembled WGS sequence"/>
</dbReference>
<comment type="caution">
    <text evidence="2">The sequence shown here is derived from an EMBL/GenBank/DDBJ whole genome shotgun (WGS) entry which is preliminary data.</text>
</comment>
<evidence type="ECO:0000313" key="2">
    <source>
        <dbReference type="EMBL" id="GJD14625.1"/>
    </source>
</evidence>